<dbReference type="AlphaFoldDB" id="D0LZI1"/>
<dbReference type="CDD" id="cd07185">
    <property type="entry name" value="OmpA_C-like"/>
    <property type="match status" value="1"/>
</dbReference>
<sequence length="637" mass="69224">MITHRYALAALVFLVSGLAITHAPASAQAQEQAAQGPDGANIHLNAFRPALDSRGYITVNASQVLGHNEVSFGLVLNWSRSLLVFEDGENVYSVDNIITPTLVGAYGLKLGPAELEFGASLPFTIMSGDREPDDLGSPDNANDNENFRFDGQGIGDVGLHLKTRFLNTSRGLRVGLAVIASVYLDTASEKNKWLGAAAPVPQLMGVLDKEFGRQGRFRVALTGGVRLRTKEVIFTDNLDDTSDVTAPRPFTNKTISAGVGVPFGVGISYALSPQVFDFVGEVYGEMPLDGEDAYFPVDALAGIKVYLARNSFLSLGAGMGMIMGDGAQPDLRAFGGIVFEPNIGDRDGDGIKDDVDQCPAEPEDRDSFEDEDGCPELDNDGDGIPDEDDACPEQPEDFDGWEDDDGCPDQNDFDRDGDGILDDDDQCPDEPEDKDGFEDEDGCPDPDNDGDGILDVDDLCLNDPEDFDNFEDEDGCPDHDNDRDRILDEDDQCPLEPETYNGNRDDDGCPDSGRVVVTDVSIDILDKVYFEFNSANIKRESFPILDAVAATIMGNPDIRLIEVQGHTDARGSASYNLRLSDERAKSVRAYLLKKGVEPDRVDAKGYGETKPIDSSNTEKAHATNRRVEFLIMNRSID</sequence>
<dbReference type="SUPFAM" id="SSF103647">
    <property type="entry name" value="TSP type-3 repeat"/>
    <property type="match status" value="1"/>
</dbReference>
<dbReference type="InterPro" id="IPR006664">
    <property type="entry name" value="OMP_bac"/>
</dbReference>
<evidence type="ECO:0000256" key="4">
    <source>
        <dbReference type="PROSITE-ProRule" id="PRU00473"/>
    </source>
</evidence>
<evidence type="ECO:0000313" key="9">
    <source>
        <dbReference type="Proteomes" id="UP000001880"/>
    </source>
</evidence>
<keyword evidence="9" id="KW-1185">Reference proteome</keyword>
<name>D0LZI1_HALO1</name>
<keyword evidence="2 4" id="KW-0472">Membrane</keyword>
<evidence type="ECO:0000313" key="8">
    <source>
        <dbReference type="EMBL" id="ACY17960.1"/>
    </source>
</evidence>
<keyword evidence="3" id="KW-0998">Cell outer membrane</keyword>
<feature type="chain" id="PRO_5003011723" evidence="6">
    <location>
        <begin position="30"/>
        <end position="637"/>
    </location>
</feature>
<evidence type="ECO:0000256" key="1">
    <source>
        <dbReference type="ARBA" id="ARBA00004442"/>
    </source>
</evidence>
<dbReference type="Pfam" id="PF00691">
    <property type="entry name" value="OmpA"/>
    <property type="match status" value="1"/>
</dbReference>
<dbReference type="PRINTS" id="PR01021">
    <property type="entry name" value="OMPADOMAIN"/>
</dbReference>
<evidence type="ECO:0000256" key="3">
    <source>
        <dbReference type="ARBA" id="ARBA00023237"/>
    </source>
</evidence>
<evidence type="ECO:0000256" key="2">
    <source>
        <dbReference type="ARBA" id="ARBA00023136"/>
    </source>
</evidence>
<dbReference type="PANTHER" id="PTHR30329:SF21">
    <property type="entry name" value="LIPOPROTEIN YIAD-RELATED"/>
    <property type="match status" value="1"/>
</dbReference>
<evidence type="ECO:0000256" key="5">
    <source>
        <dbReference type="SAM" id="MobiDB-lite"/>
    </source>
</evidence>
<dbReference type="Gene3D" id="4.10.1080.10">
    <property type="entry name" value="TSP type-3 repeat"/>
    <property type="match status" value="1"/>
</dbReference>
<accession>D0LZI1</accession>
<dbReference type="PRINTS" id="PR01023">
    <property type="entry name" value="NAFLGMOTY"/>
</dbReference>
<dbReference type="STRING" id="502025.Hoch_5477"/>
<dbReference type="Gene3D" id="3.30.1330.60">
    <property type="entry name" value="OmpA-like domain"/>
    <property type="match status" value="1"/>
</dbReference>
<dbReference type="OrthoDB" id="5484889at2"/>
<evidence type="ECO:0000259" key="7">
    <source>
        <dbReference type="PROSITE" id="PS51123"/>
    </source>
</evidence>
<dbReference type="GO" id="GO:0005509">
    <property type="term" value="F:calcium ion binding"/>
    <property type="evidence" value="ECO:0007669"/>
    <property type="project" value="InterPro"/>
</dbReference>
<dbReference type="EMBL" id="CP001804">
    <property type="protein sequence ID" value="ACY17960.1"/>
    <property type="molecule type" value="Genomic_DNA"/>
</dbReference>
<dbReference type="GO" id="GO:0009279">
    <property type="term" value="C:cell outer membrane"/>
    <property type="evidence" value="ECO:0007669"/>
    <property type="project" value="UniProtKB-SubCell"/>
</dbReference>
<feature type="domain" description="OmpA-like" evidence="7">
    <location>
        <begin position="517"/>
        <end position="635"/>
    </location>
</feature>
<dbReference type="InterPro" id="IPR050330">
    <property type="entry name" value="Bact_OuterMem_StrucFunc"/>
</dbReference>
<feature type="compositionally biased region" description="Basic and acidic residues" evidence="5">
    <location>
        <begin position="343"/>
        <end position="355"/>
    </location>
</feature>
<dbReference type="InterPro" id="IPR036737">
    <property type="entry name" value="OmpA-like_sf"/>
</dbReference>
<dbReference type="PROSITE" id="PS51123">
    <property type="entry name" value="OMPA_2"/>
    <property type="match status" value="1"/>
</dbReference>
<proteinExistence type="predicted"/>
<evidence type="ECO:0000256" key="6">
    <source>
        <dbReference type="SAM" id="SignalP"/>
    </source>
</evidence>
<gene>
    <name evidence="8" type="ordered locus">Hoch_5477</name>
</gene>
<keyword evidence="6" id="KW-0732">Signal</keyword>
<dbReference type="SUPFAM" id="SSF103088">
    <property type="entry name" value="OmpA-like"/>
    <property type="match status" value="1"/>
</dbReference>
<feature type="compositionally biased region" description="Acidic residues" evidence="5">
    <location>
        <begin position="419"/>
        <end position="475"/>
    </location>
</feature>
<dbReference type="InterPro" id="IPR006665">
    <property type="entry name" value="OmpA-like"/>
</dbReference>
<dbReference type="RefSeq" id="WP_012830552.1">
    <property type="nucleotide sequence ID" value="NC_013440.1"/>
</dbReference>
<dbReference type="PANTHER" id="PTHR30329">
    <property type="entry name" value="STATOR ELEMENT OF FLAGELLAR MOTOR COMPLEX"/>
    <property type="match status" value="1"/>
</dbReference>
<reference evidence="8 9" key="1">
    <citation type="journal article" date="2010" name="Stand. Genomic Sci.">
        <title>Complete genome sequence of Haliangium ochraceum type strain (SMP-2).</title>
        <authorList>
            <consortium name="US DOE Joint Genome Institute (JGI-PGF)"/>
            <person name="Ivanova N."/>
            <person name="Daum C."/>
            <person name="Lang E."/>
            <person name="Abt B."/>
            <person name="Kopitz M."/>
            <person name="Saunders E."/>
            <person name="Lapidus A."/>
            <person name="Lucas S."/>
            <person name="Glavina Del Rio T."/>
            <person name="Nolan M."/>
            <person name="Tice H."/>
            <person name="Copeland A."/>
            <person name="Cheng J.F."/>
            <person name="Chen F."/>
            <person name="Bruce D."/>
            <person name="Goodwin L."/>
            <person name="Pitluck S."/>
            <person name="Mavromatis K."/>
            <person name="Pati A."/>
            <person name="Mikhailova N."/>
            <person name="Chen A."/>
            <person name="Palaniappan K."/>
            <person name="Land M."/>
            <person name="Hauser L."/>
            <person name="Chang Y.J."/>
            <person name="Jeffries C.D."/>
            <person name="Detter J.C."/>
            <person name="Brettin T."/>
            <person name="Rohde M."/>
            <person name="Goker M."/>
            <person name="Bristow J."/>
            <person name="Markowitz V."/>
            <person name="Eisen J.A."/>
            <person name="Hugenholtz P."/>
            <person name="Kyrpides N.C."/>
            <person name="Klenk H.P."/>
        </authorList>
    </citation>
    <scope>NUCLEOTIDE SEQUENCE [LARGE SCALE GENOMIC DNA]</scope>
    <source>
        <strain evidence="9">DSM 14365 / CIP 107738 / JCM 11303 / AJ 13395 / SMP-2</strain>
    </source>
</reference>
<dbReference type="InterPro" id="IPR028974">
    <property type="entry name" value="TSP_type-3_rpt"/>
</dbReference>
<organism evidence="8 9">
    <name type="scientific">Haliangium ochraceum (strain DSM 14365 / JCM 11303 / SMP-2)</name>
    <dbReference type="NCBI Taxonomy" id="502025"/>
    <lineage>
        <taxon>Bacteria</taxon>
        <taxon>Pseudomonadati</taxon>
        <taxon>Myxococcota</taxon>
        <taxon>Polyangia</taxon>
        <taxon>Haliangiales</taxon>
        <taxon>Kofleriaceae</taxon>
        <taxon>Haliangium</taxon>
    </lineage>
</organism>
<dbReference type="KEGG" id="hoh:Hoch_5477"/>
<feature type="compositionally biased region" description="Basic and acidic residues" evidence="5">
    <location>
        <begin position="476"/>
        <end position="486"/>
    </location>
</feature>
<dbReference type="Proteomes" id="UP000001880">
    <property type="component" value="Chromosome"/>
</dbReference>
<protein>
    <submittedName>
        <fullName evidence="8">OmpA/MotB domain protein</fullName>
    </submittedName>
</protein>
<feature type="compositionally biased region" description="Acidic residues" evidence="5">
    <location>
        <begin position="361"/>
        <end position="407"/>
    </location>
</feature>
<feature type="signal peptide" evidence="6">
    <location>
        <begin position="1"/>
        <end position="29"/>
    </location>
</feature>
<feature type="region of interest" description="Disordered" evidence="5">
    <location>
        <begin position="342"/>
        <end position="510"/>
    </location>
</feature>
<dbReference type="eggNOG" id="COG2885">
    <property type="taxonomic scope" value="Bacteria"/>
</dbReference>
<comment type="subcellular location">
    <subcellularLocation>
        <location evidence="1">Cell outer membrane</location>
    </subcellularLocation>
</comment>
<dbReference type="HOGENOM" id="CLU_020578_0_0_7"/>